<organism evidence="8 9">
    <name type="scientific">Corynebacterium occultum</name>
    <dbReference type="NCBI Taxonomy" id="2675219"/>
    <lineage>
        <taxon>Bacteria</taxon>
        <taxon>Bacillati</taxon>
        <taxon>Actinomycetota</taxon>
        <taxon>Actinomycetes</taxon>
        <taxon>Mycobacteriales</taxon>
        <taxon>Corynebacteriaceae</taxon>
        <taxon>Corynebacterium</taxon>
    </lineage>
</organism>
<feature type="transmembrane region" description="Helical" evidence="7">
    <location>
        <begin position="292"/>
        <end position="313"/>
    </location>
</feature>
<protein>
    <submittedName>
        <fullName evidence="8">Uncharacterized protein</fullName>
    </submittedName>
</protein>
<dbReference type="EMBL" id="CP046455">
    <property type="protein sequence ID" value="QGU07270.1"/>
    <property type="molecule type" value="Genomic_DNA"/>
</dbReference>
<feature type="transmembrane region" description="Helical" evidence="7">
    <location>
        <begin position="20"/>
        <end position="40"/>
    </location>
</feature>
<evidence type="ECO:0000256" key="2">
    <source>
        <dbReference type="ARBA" id="ARBA00022475"/>
    </source>
</evidence>
<dbReference type="AlphaFoldDB" id="A0A6B8WB86"/>
<accession>A0A6B8WB86</accession>
<feature type="transmembrane region" description="Helical" evidence="7">
    <location>
        <begin position="92"/>
        <end position="111"/>
    </location>
</feature>
<dbReference type="InterPro" id="IPR050833">
    <property type="entry name" value="Poly_Biosynth_Transport"/>
</dbReference>
<evidence type="ECO:0000256" key="5">
    <source>
        <dbReference type="ARBA" id="ARBA00023136"/>
    </source>
</evidence>
<feature type="transmembrane region" description="Helical" evidence="7">
    <location>
        <begin position="357"/>
        <end position="381"/>
    </location>
</feature>
<keyword evidence="3 7" id="KW-0812">Transmembrane</keyword>
<gene>
    <name evidence="8" type="ORF">COCCU_06660</name>
</gene>
<sequence length="438" mass="47366">MPSDMEESGGSVGSSRMAAITLVAGQVLAAAAAFLVNLLAARVLDPAPRGDLAFALQLSYFFSVLAVMGLERPYMATRAGSFNSEYRSFARMVLPGTIAVIPLIFLVTAVSPFSFSWLWLGAAVLTAYVVLNSLTLAVRVAYVSSRNWKQFALNAIAAQLIIVLGAGVLTFLEVRDPILWMGIYALSGLPALFLLWMAWRTGPVINSPTLIEQKLLRRRGWILLPSTFSNMAMLRADRLLLPVLSSSAQLGLYVTVATVMEMATWPVQQWVDASLRQWAQSPGMPTKFIRHLMFRSFLLLTLLSALLGVAAWVMVETFLPDSYQAAKAVILPLAVASVIYGMTRVQEGILIAFGAEARVAVIEIVGALVAIAAYVLLIPAFGMLGAAYGSILGYLACAITAWVLITGLKRPTPEEQPSQESAPLPRTSLASDPLKERK</sequence>
<evidence type="ECO:0000313" key="9">
    <source>
        <dbReference type="Proteomes" id="UP000424462"/>
    </source>
</evidence>
<feature type="transmembrane region" description="Helical" evidence="7">
    <location>
        <begin position="387"/>
        <end position="408"/>
    </location>
</feature>
<feature type="transmembrane region" description="Helical" evidence="7">
    <location>
        <begin position="52"/>
        <end position="71"/>
    </location>
</feature>
<dbReference type="RefSeq" id="WP_197088454.1">
    <property type="nucleotide sequence ID" value="NZ_CP046455.1"/>
</dbReference>
<keyword evidence="2" id="KW-1003">Cell membrane</keyword>
<reference evidence="8 9" key="1">
    <citation type="submission" date="2019-11" db="EMBL/GenBank/DDBJ databases">
        <title>Complete genome sequence of Corynebacterium kalinowskii 1959, a novel Corynebacterium species isolated from soil of a small paddock in Vilsendorf, Germany.</title>
        <authorList>
            <person name="Schaffert L."/>
            <person name="Ruwe M."/>
            <person name="Milse J."/>
            <person name="Hanuschka K."/>
            <person name="Ortseifen V."/>
            <person name="Droste J."/>
            <person name="Brandt D."/>
            <person name="Schlueter L."/>
            <person name="Kutter Y."/>
            <person name="Vinke S."/>
            <person name="Viehoefer P."/>
            <person name="Jacob L."/>
            <person name="Luebke N.-C."/>
            <person name="Schulte-Berndt E."/>
            <person name="Hain C."/>
            <person name="Linder M."/>
            <person name="Schmidt P."/>
            <person name="Wollenschlaeger L."/>
            <person name="Luttermann T."/>
            <person name="Thieme E."/>
            <person name="Hassa J."/>
            <person name="Haak M."/>
            <person name="Wittchen M."/>
            <person name="Mentz A."/>
            <person name="Persicke M."/>
            <person name="Busche T."/>
            <person name="Ruckert C."/>
        </authorList>
    </citation>
    <scope>NUCLEOTIDE SEQUENCE [LARGE SCALE GENOMIC DNA]</scope>
    <source>
        <strain evidence="8 9">2039</strain>
    </source>
</reference>
<feature type="transmembrane region" description="Helical" evidence="7">
    <location>
        <begin position="117"/>
        <end position="139"/>
    </location>
</feature>
<evidence type="ECO:0000256" key="3">
    <source>
        <dbReference type="ARBA" id="ARBA00022692"/>
    </source>
</evidence>
<evidence type="ECO:0000256" key="6">
    <source>
        <dbReference type="SAM" id="MobiDB-lite"/>
    </source>
</evidence>
<evidence type="ECO:0000256" key="4">
    <source>
        <dbReference type="ARBA" id="ARBA00022989"/>
    </source>
</evidence>
<dbReference type="PANTHER" id="PTHR30250:SF11">
    <property type="entry name" value="O-ANTIGEN TRANSPORTER-RELATED"/>
    <property type="match status" value="1"/>
</dbReference>
<dbReference type="KEGG" id="cok:COCCU_06660"/>
<dbReference type="GO" id="GO:0005886">
    <property type="term" value="C:plasma membrane"/>
    <property type="evidence" value="ECO:0007669"/>
    <property type="project" value="UniProtKB-SubCell"/>
</dbReference>
<comment type="subcellular location">
    <subcellularLocation>
        <location evidence="1">Cell membrane</location>
        <topology evidence="1">Multi-pass membrane protein</topology>
    </subcellularLocation>
</comment>
<evidence type="ECO:0000313" key="8">
    <source>
        <dbReference type="EMBL" id="QGU07270.1"/>
    </source>
</evidence>
<proteinExistence type="predicted"/>
<feature type="region of interest" description="Disordered" evidence="6">
    <location>
        <begin position="412"/>
        <end position="438"/>
    </location>
</feature>
<keyword evidence="4 7" id="KW-1133">Transmembrane helix</keyword>
<feature type="transmembrane region" description="Helical" evidence="7">
    <location>
        <begin position="178"/>
        <end position="199"/>
    </location>
</feature>
<keyword evidence="5 7" id="KW-0472">Membrane</keyword>
<keyword evidence="9" id="KW-1185">Reference proteome</keyword>
<evidence type="ECO:0000256" key="7">
    <source>
        <dbReference type="SAM" id="Phobius"/>
    </source>
</evidence>
<dbReference type="Proteomes" id="UP000424462">
    <property type="component" value="Chromosome"/>
</dbReference>
<name>A0A6B8WB86_9CORY</name>
<feature type="transmembrane region" description="Helical" evidence="7">
    <location>
        <begin position="151"/>
        <end position="172"/>
    </location>
</feature>
<feature type="transmembrane region" description="Helical" evidence="7">
    <location>
        <begin position="325"/>
        <end position="345"/>
    </location>
</feature>
<evidence type="ECO:0000256" key="1">
    <source>
        <dbReference type="ARBA" id="ARBA00004651"/>
    </source>
</evidence>
<dbReference type="PANTHER" id="PTHR30250">
    <property type="entry name" value="PST FAMILY PREDICTED COLANIC ACID TRANSPORTER"/>
    <property type="match status" value="1"/>
</dbReference>